<evidence type="ECO:0000313" key="4">
    <source>
        <dbReference type="EMBL" id="MUL36450.1"/>
    </source>
</evidence>
<dbReference type="GO" id="GO:0080120">
    <property type="term" value="P:CAAX-box protein maturation"/>
    <property type="evidence" value="ECO:0007669"/>
    <property type="project" value="UniProtKB-ARBA"/>
</dbReference>
<feature type="transmembrane region" description="Helical" evidence="2">
    <location>
        <begin position="249"/>
        <end position="272"/>
    </location>
</feature>
<feature type="transmembrane region" description="Helical" evidence="2">
    <location>
        <begin position="337"/>
        <end position="357"/>
    </location>
</feature>
<dbReference type="RefSeq" id="WP_105221396.1">
    <property type="nucleotide sequence ID" value="NZ_CAWNSU010000090.1"/>
</dbReference>
<evidence type="ECO:0000313" key="5">
    <source>
        <dbReference type="Proteomes" id="UP000441797"/>
    </source>
</evidence>
<dbReference type="AlphaFoldDB" id="A0A6N8FTK0"/>
<keyword evidence="4" id="KW-0378">Hydrolase</keyword>
<dbReference type="Pfam" id="PF02517">
    <property type="entry name" value="Rce1-like"/>
    <property type="match status" value="1"/>
</dbReference>
<feature type="transmembrane region" description="Helical" evidence="2">
    <location>
        <begin position="456"/>
        <end position="474"/>
    </location>
</feature>
<dbReference type="EMBL" id="NAPY01000011">
    <property type="protein sequence ID" value="MUL36450.1"/>
    <property type="molecule type" value="Genomic_DNA"/>
</dbReference>
<dbReference type="Proteomes" id="UP000441797">
    <property type="component" value="Unassembled WGS sequence"/>
</dbReference>
<dbReference type="OrthoDB" id="9782250at2"/>
<organism evidence="4 5">
    <name type="scientific">Gloeocapsopsis dulcis AAB1 = 1H9</name>
    <dbReference type="NCBI Taxonomy" id="1433147"/>
    <lineage>
        <taxon>Bacteria</taxon>
        <taxon>Bacillati</taxon>
        <taxon>Cyanobacteriota</taxon>
        <taxon>Cyanophyceae</taxon>
        <taxon>Oscillatoriophycideae</taxon>
        <taxon>Chroococcales</taxon>
        <taxon>Chroococcaceae</taxon>
        <taxon>Gloeocapsopsis</taxon>
        <taxon>Gloeocapsopsis dulcis</taxon>
    </lineage>
</organism>
<proteinExistence type="predicted"/>
<evidence type="ECO:0000259" key="3">
    <source>
        <dbReference type="Pfam" id="PF02517"/>
    </source>
</evidence>
<keyword evidence="2" id="KW-0472">Membrane</keyword>
<dbReference type="GO" id="GO:0004175">
    <property type="term" value="F:endopeptidase activity"/>
    <property type="evidence" value="ECO:0007669"/>
    <property type="project" value="UniProtKB-ARBA"/>
</dbReference>
<sequence length="526" mass="58211">MTIKRIILSLLTVVAILFAGASLWESWQQPQIQSRLELYQANLLLHAQEWQPQGDDSGSLSNARSTLLGEQPLNSALEQYQEARTSAQINLDKANNKLKQLQSEPVTTPATPKPQSEIAPITDTSRLRQQQQLQQSRAQLQRLIAELDLRLGLLQVQQGQTDAAIQTWTNFQQQQQQAVLADTATVLIGLWSDPPRILPDAEQLLQNNLDGWFRYRALSQLYQLQQRQEVLTQLQATEQVTAQQALVKLAFIGSLPAFGGIVGIGLLLFLCVQRLFKGKDALLAKNEDARWSTPWTGETVWQVFILGFFLMGQIVVPLGFALLQIRPPSGSGVRVQAFYILTTYLTVALGGLAVLYLSIKSFFPLPQNWFRFDLKGNWFLWGLGGYCAALPLVVIVSVINQQIWQGQGGSNPLLSLALQAQDQVALAVFFFTAAIAAPIFEEILFRGFLLPSVTRYVSVWGAIILSSLLFAVAHLSVAEILPLTVLGIVLGVVYTRSRNLLAPMLLHSLWNSGTLLSLFILGSGST</sequence>
<evidence type="ECO:0000256" key="2">
    <source>
        <dbReference type="SAM" id="Phobius"/>
    </source>
</evidence>
<gene>
    <name evidence="4" type="ORF">BWI75_08835</name>
</gene>
<feature type="compositionally biased region" description="Polar residues" evidence="1">
    <location>
        <begin position="99"/>
        <end position="114"/>
    </location>
</feature>
<keyword evidence="2" id="KW-0812">Transmembrane</keyword>
<feature type="transmembrane region" description="Helical" evidence="2">
    <location>
        <begin position="424"/>
        <end position="444"/>
    </location>
</feature>
<keyword evidence="2" id="KW-1133">Transmembrane helix</keyword>
<dbReference type="InterPro" id="IPR003675">
    <property type="entry name" value="Rce1/LyrA-like_dom"/>
</dbReference>
<feature type="region of interest" description="Disordered" evidence="1">
    <location>
        <begin position="99"/>
        <end position="118"/>
    </location>
</feature>
<accession>A0A6N8FTK0</accession>
<keyword evidence="4" id="KW-0645">Protease</keyword>
<reference evidence="4 5" key="1">
    <citation type="journal article" date="2019" name="Front. Microbiol.">
        <title>Genomic Features for Desiccation Tolerance and Sugar Biosynthesis in the Extremophile Gloeocapsopsis sp. UTEX B3054.</title>
        <authorList>
            <person name="Urrejola C."/>
            <person name="Alcorta J."/>
            <person name="Salas L."/>
            <person name="Vasquez M."/>
            <person name="Polz M.F."/>
            <person name="Vicuna R."/>
            <person name="Diez B."/>
        </authorList>
    </citation>
    <scope>NUCLEOTIDE SEQUENCE [LARGE SCALE GENOMIC DNA]</scope>
    <source>
        <strain evidence="4 5">1H9</strain>
    </source>
</reference>
<dbReference type="GO" id="GO:0006508">
    <property type="term" value="P:proteolysis"/>
    <property type="evidence" value="ECO:0007669"/>
    <property type="project" value="UniProtKB-KW"/>
</dbReference>
<keyword evidence="5" id="KW-1185">Reference proteome</keyword>
<dbReference type="GO" id="GO:0008237">
    <property type="term" value="F:metallopeptidase activity"/>
    <property type="evidence" value="ECO:0007669"/>
    <property type="project" value="UniProtKB-KW"/>
</dbReference>
<feature type="domain" description="CAAX prenyl protease 2/Lysostaphin resistance protein A-like" evidence="3">
    <location>
        <begin position="426"/>
        <end position="512"/>
    </location>
</feature>
<evidence type="ECO:0000256" key="1">
    <source>
        <dbReference type="SAM" id="MobiDB-lite"/>
    </source>
</evidence>
<comment type="caution">
    <text evidence="4">The sequence shown here is derived from an EMBL/GenBank/DDBJ whole genome shotgun (WGS) entry which is preliminary data.</text>
</comment>
<feature type="transmembrane region" description="Helical" evidence="2">
    <location>
        <begin position="300"/>
        <end position="325"/>
    </location>
</feature>
<keyword evidence="4" id="KW-0482">Metalloprotease</keyword>
<name>A0A6N8FTK0_9CHRO</name>
<protein>
    <submittedName>
        <fullName evidence="4">CPBP family intramembrane metalloprotease domain-containing protein</fullName>
    </submittedName>
</protein>
<dbReference type="PANTHER" id="PTHR43592:SF15">
    <property type="entry name" value="CAAX AMINO TERMINAL PROTEASE FAMILY PROTEIN"/>
    <property type="match status" value="1"/>
</dbReference>
<feature type="transmembrane region" description="Helical" evidence="2">
    <location>
        <begin position="504"/>
        <end position="524"/>
    </location>
</feature>
<feature type="transmembrane region" description="Helical" evidence="2">
    <location>
        <begin position="378"/>
        <end position="404"/>
    </location>
</feature>
<dbReference type="PANTHER" id="PTHR43592">
    <property type="entry name" value="CAAX AMINO TERMINAL PROTEASE"/>
    <property type="match status" value="1"/>
</dbReference>